<reference evidence="2 3" key="1">
    <citation type="submission" date="2019-10" db="EMBL/GenBank/DDBJ databases">
        <title>Description of Paenibacillus terricola sp. nov.</title>
        <authorList>
            <person name="Carlier A."/>
            <person name="Qi S."/>
        </authorList>
    </citation>
    <scope>NUCLEOTIDE SEQUENCE [LARGE SCALE GENOMIC DNA]</scope>
    <source>
        <strain evidence="2 3">LMG 31459</strain>
    </source>
</reference>
<dbReference type="PANTHER" id="PTHR43482:SF1">
    <property type="entry name" value="PROTEIN AST1-RELATED"/>
    <property type="match status" value="1"/>
</dbReference>
<protein>
    <submittedName>
        <fullName evidence="2">Zinc-binding dehydrogenase</fullName>
    </submittedName>
</protein>
<evidence type="ECO:0000313" key="3">
    <source>
        <dbReference type="Proteomes" id="UP000596857"/>
    </source>
</evidence>
<dbReference type="SUPFAM" id="SSF51735">
    <property type="entry name" value="NAD(P)-binding Rossmann-fold domains"/>
    <property type="match status" value="1"/>
</dbReference>
<gene>
    <name evidence="2" type="ORF">GC101_14925</name>
</gene>
<comment type="caution">
    <text evidence="2">The sequence shown here is derived from an EMBL/GenBank/DDBJ whole genome shotgun (WGS) entry which is preliminary data.</text>
</comment>
<dbReference type="SUPFAM" id="SSF50129">
    <property type="entry name" value="GroES-like"/>
    <property type="match status" value="1"/>
</dbReference>
<dbReference type="InterPro" id="IPR020843">
    <property type="entry name" value="ER"/>
</dbReference>
<dbReference type="CDD" id="cd05289">
    <property type="entry name" value="MDR_like_2"/>
    <property type="match status" value="1"/>
</dbReference>
<feature type="domain" description="Enoyl reductase (ER)" evidence="1">
    <location>
        <begin position="24"/>
        <end position="324"/>
    </location>
</feature>
<dbReference type="InterPro" id="IPR036291">
    <property type="entry name" value="NAD(P)-bd_dom_sf"/>
</dbReference>
<evidence type="ECO:0000259" key="1">
    <source>
        <dbReference type="SMART" id="SM00829"/>
    </source>
</evidence>
<dbReference type="Gene3D" id="3.90.180.10">
    <property type="entry name" value="Medium-chain alcohol dehydrogenases, catalytic domain"/>
    <property type="match status" value="1"/>
</dbReference>
<dbReference type="InterPro" id="IPR013154">
    <property type="entry name" value="ADH-like_N"/>
</dbReference>
<dbReference type="Pfam" id="PF08240">
    <property type="entry name" value="ADH_N"/>
    <property type="match status" value="1"/>
</dbReference>
<name>A0ABX1YJN2_9BACL</name>
<dbReference type="EMBL" id="WHOB01000040">
    <property type="protein sequence ID" value="NOU80161.1"/>
    <property type="molecule type" value="Genomic_DNA"/>
</dbReference>
<dbReference type="Pfam" id="PF13602">
    <property type="entry name" value="ADH_zinc_N_2"/>
    <property type="match status" value="1"/>
</dbReference>
<dbReference type="Gene3D" id="3.40.50.720">
    <property type="entry name" value="NAD(P)-binding Rossmann-like Domain"/>
    <property type="match status" value="1"/>
</dbReference>
<sequence>MYKRIRKQYRRLPSMKAIAIHAFGPAGNLTEIDIPVPIPGEHEILIEMYATSVNPADLKVREGSLPAGSGHTPAFPLIPGIDVAGVVVSTGSGVSRFKPGDAVFGLMQVKKGGAYAEYTLANGQELAPIPPGLSFEAAGALPAAGLAAWQALASARVSSRDRVLVHDGAGGIGSLAIQLAKLRGATVITTVSGDELDLAWGIGADQAIDRQEQDFAAILGQSIDVVIDTAGGLILNRSFAVLAPGGRLISTAERPDPVQAAAGDITAAYLTPAADPFQLAELARLTAERRLKLLISQSFPLTAEGLRSAHLLSEGRQAQGKIAITIK</sequence>
<accession>A0ABX1YJN2</accession>
<dbReference type="Proteomes" id="UP000596857">
    <property type="component" value="Unassembled WGS sequence"/>
</dbReference>
<evidence type="ECO:0000313" key="2">
    <source>
        <dbReference type="EMBL" id="NOU80161.1"/>
    </source>
</evidence>
<dbReference type="InterPro" id="IPR011032">
    <property type="entry name" value="GroES-like_sf"/>
</dbReference>
<keyword evidence="3" id="KW-1185">Reference proteome</keyword>
<proteinExistence type="predicted"/>
<dbReference type="PANTHER" id="PTHR43482">
    <property type="entry name" value="PROTEIN AST1-RELATED"/>
    <property type="match status" value="1"/>
</dbReference>
<organism evidence="2 3">
    <name type="scientific">Paenibacillus phytohabitans</name>
    <dbReference type="NCBI Taxonomy" id="2654978"/>
    <lineage>
        <taxon>Bacteria</taxon>
        <taxon>Bacillati</taxon>
        <taxon>Bacillota</taxon>
        <taxon>Bacilli</taxon>
        <taxon>Bacillales</taxon>
        <taxon>Paenibacillaceae</taxon>
        <taxon>Paenibacillus</taxon>
    </lineage>
</organism>
<dbReference type="SMART" id="SM00829">
    <property type="entry name" value="PKS_ER"/>
    <property type="match status" value="1"/>
</dbReference>
<dbReference type="InterPro" id="IPR052585">
    <property type="entry name" value="Lipid_raft_assoc_Zn_ADH"/>
</dbReference>